<comment type="caution">
    <text evidence="4">The sequence shown here is derived from an EMBL/GenBank/DDBJ whole genome shotgun (WGS) entry which is preliminary data.</text>
</comment>
<feature type="DNA-binding region" description="H-T-H motif" evidence="2">
    <location>
        <begin position="35"/>
        <end position="54"/>
    </location>
</feature>
<protein>
    <submittedName>
        <fullName evidence="4">TetR/AcrR family transcriptional regulator</fullName>
    </submittedName>
</protein>
<dbReference type="Proteomes" id="UP001356095">
    <property type="component" value="Unassembled WGS sequence"/>
</dbReference>
<proteinExistence type="predicted"/>
<dbReference type="InterPro" id="IPR050109">
    <property type="entry name" value="HTH-type_TetR-like_transc_reg"/>
</dbReference>
<evidence type="ECO:0000313" key="4">
    <source>
        <dbReference type="EMBL" id="MEE2036291.1"/>
    </source>
</evidence>
<organism evidence="4 5">
    <name type="scientific">Nocardiopsis codii</name>
    <dbReference type="NCBI Taxonomy" id="3065942"/>
    <lineage>
        <taxon>Bacteria</taxon>
        <taxon>Bacillati</taxon>
        <taxon>Actinomycetota</taxon>
        <taxon>Actinomycetes</taxon>
        <taxon>Streptosporangiales</taxon>
        <taxon>Nocardiopsidaceae</taxon>
        <taxon>Nocardiopsis</taxon>
    </lineage>
</organism>
<dbReference type="PROSITE" id="PS50977">
    <property type="entry name" value="HTH_TETR_2"/>
    <property type="match status" value="1"/>
</dbReference>
<dbReference type="SUPFAM" id="SSF46689">
    <property type="entry name" value="Homeodomain-like"/>
    <property type="match status" value="1"/>
</dbReference>
<feature type="domain" description="HTH tetR-type" evidence="3">
    <location>
        <begin position="12"/>
        <end position="72"/>
    </location>
</feature>
<name>A0ABU7K215_9ACTN</name>
<dbReference type="Pfam" id="PF00440">
    <property type="entry name" value="TetR_N"/>
    <property type="match status" value="1"/>
</dbReference>
<accession>A0ABU7K215</accession>
<dbReference type="PANTHER" id="PTHR30055:SF146">
    <property type="entry name" value="HTH-TYPE TRANSCRIPTIONAL DUAL REGULATOR CECR"/>
    <property type="match status" value="1"/>
</dbReference>
<gene>
    <name evidence="4" type="ORF">Q8791_03535</name>
</gene>
<reference evidence="4 5" key="1">
    <citation type="submission" date="2023-08" db="EMBL/GenBank/DDBJ databases">
        <authorList>
            <person name="Girao M."/>
            <person name="Carvalho M.F."/>
        </authorList>
    </citation>
    <scope>NUCLEOTIDE SEQUENCE [LARGE SCALE GENOMIC DNA]</scope>
    <source>
        <strain evidence="4 5">CT-R113</strain>
    </source>
</reference>
<dbReference type="Gene3D" id="1.10.357.10">
    <property type="entry name" value="Tetracycline Repressor, domain 2"/>
    <property type="match status" value="1"/>
</dbReference>
<dbReference type="EMBL" id="JAUZMY010000002">
    <property type="protein sequence ID" value="MEE2036291.1"/>
    <property type="molecule type" value="Genomic_DNA"/>
</dbReference>
<evidence type="ECO:0000259" key="3">
    <source>
        <dbReference type="PROSITE" id="PS50977"/>
    </source>
</evidence>
<dbReference type="PANTHER" id="PTHR30055">
    <property type="entry name" value="HTH-TYPE TRANSCRIPTIONAL REGULATOR RUTR"/>
    <property type="match status" value="1"/>
</dbReference>
<evidence type="ECO:0000313" key="5">
    <source>
        <dbReference type="Proteomes" id="UP001356095"/>
    </source>
</evidence>
<evidence type="ECO:0000256" key="1">
    <source>
        <dbReference type="ARBA" id="ARBA00023125"/>
    </source>
</evidence>
<dbReference type="RefSeq" id="WP_330090078.1">
    <property type="nucleotide sequence ID" value="NZ_JAUZMY010000002.1"/>
</dbReference>
<evidence type="ECO:0000256" key="2">
    <source>
        <dbReference type="PROSITE-ProRule" id="PRU00335"/>
    </source>
</evidence>
<keyword evidence="5" id="KW-1185">Reference proteome</keyword>
<dbReference type="InterPro" id="IPR009057">
    <property type="entry name" value="Homeodomain-like_sf"/>
</dbReference>
<sequence>MTTGRRPRVSIERRREQVLAAALREFSHKGFHGGSTVTIAEDVKFPHPNLFRVFSTKKGLFIAVLERTFATIEQEMLVRGEDADNDQLWAMANGWGALMGNREVMLILLQGYAACEDPDIRDLMHRWTQDVFKRAEALPGVDSDLAHDFFAAGMLYLVAASMDLPGRAGDDPWAERFLASGS</sequence>
<keyword evidence="1 2" id="KW-0238">DNA-binding</keyword>
<dbReference type="InterPro" id="IPR001647">
    <property type="entry name" value="HTH_TetR"/>
</dbReference>